<name>A0A9X3F2M6_9BACT</name>
<evidence type="ECO:0000313" key="3">
    <source>
        <dbReference type="Proteomes" id="UP001150924"/>
    </source>
</evidence>
<comment type="caution">
    <text evidence="2">The sequence shown here is derived from an EMBL/GenBank/DDBJ whole genome shotgun (WGS) entry which is preliminary data.</text>
</comment>
<dbReference type="EMBL" id="JAPNKE010000002">
    <property type="protein sequence ID" value="MCY1014135.1"/>
    <property type="molecule type" value="Genomic_DNA"/>
</dbReference>
<gene>
    <name evidence="2" type="ORF">OV079_53210</name>
</gene>
<protein>
    <submittedName>
        <fullName evidence="2">Uncharacterized protein</fullName>
    </submittedName>
</protein>
<dbReference type="AlphaFoldDB" id="A0A9X3F2M6"/>
<evidence type="ECO:0000256" key="1">
    <source>
        <dbReference type="SAM" id="MobiDB-lite"/>
    </source>
</evidence>
<dbReference type="Proteomes" id="UP001150924">
    <property type="component" value="Unassembled WGS sequence"/>
</dbReference>
<sequence length="197" mass="21686">MIGLDVAAAIRTEQQHDAWPDRWPARADAERAGVGPLQVVEEQRERLAVVRERLQQADEDRLEARLTLGRRQRRDRRLRAEHQLELGQDVDHELSERTERGRQRGPPAPDVAVALGQQPQHRRPQRLDVRVVRPGLAQLIELAGVEAAAQRSHAGLQGVDEGGLADAGGAAHQHDLGPALRTRSAACRSAATSSSRP</sequence>
<accession>A0A9X3F2M6</accession>
<evidence type="ECO:0000313" key="2">
    <source>
        <dbReference type="EMBL" id="MCY1014135.1"/>
    </source>
</evidence>
<feature type="compositionally biased region" description="Low complexity" evidence="1">
    <location>
        <begin position="181"/>
        <end position="197"/>
    </location>
</feature>
<organism evidence="2 3">
    <name type="scientific">Nannocystis pusilla</name>
    <dbReference type="NCBI Taxonomy" id="889268"/>
    <lineage>
        <taxon>Bacteria</taxon>
        <taxon>Pseudomonadati</taxon>
        <taxon>Myxococcota</taxon>
        <taxon>Polyangia</taxon>
        <taxon>Nannocystales</taxon>
        <taxon>Nannocystaceae</taxon>
        <taxon>Nannocystis</taxon>
    </lineage>
</organism>
<feature type="compositionally biased region" description="Basic and acidic residues" evidence="1">
    <location>
        <begin position="87"/>
        <end position="102"/>
    </location>
</feature>
<feature type="compositionally biased region" description="Low complexity" evidence="1">
    <location>
        <begin position="162"/>
        <end position="171"/>
    </location>
</feature>
<reference evidence="2" key="1">
    <citation type="submission" date="2022-11" db="EMBL/GenBank/DDBJ databases">
        <title>Minimal conservation of predation-associated metabolite biosynthetic gene clusters underscores biosynthetic potential of Myxococcota including descriptions for ten novel species: Archangium lansinium sp. nov., Myxococcus landrumus sp. nov., Nannocystis bai.</title>
        <authorList>
            <person name="Ahearne A."/>
            <person name="Stevens C."/>
            <person name="Phillips K."/>
        </authorList>
    </citation>
    <scope>NUCLEOTIDE SEQUENCE</scope>
    <source>
        <strain evidence="2">Na p29</strain>
    </source>
</reference>
<keyword evidence="3" id="KW-1185">Reference proteome</keyword>
<proteinExistence type="predicted"/>
<feature type="region of interest" description="Disordered" evidence="1">
    <location>
        <begin position="160"/>
        <end position="197"/>
    </location>
</feature>
<feature type="region of interest" description="Disordered" evidence="1">
    <location>
        <begin position="87"/>
        <end position="125"/>
    </location>
</feature>